<evidence type="ECO:0000313" key="2">
    <source>
        <dbReference type="EMBL" id="NXO01555.1"/>
    </source>
</evidence>
<dbReference type="InterPro" id="IPR011990">
    <property type="entry name" value="TPR-like_helical_dom_sf"/>
</dbReference>
<keyword evidence="1" id="KW-0802">TPR repeat</keyword>
<dbReference type="InterPro" id="IPR019734">
    <property type="entry name" value="TPR_rpt"/>
</dbReference>
<dbReference type="AlphaFoldDB" id="A0A7L1NNM8"/>
<dbReference type="EMBL" id="VXBP01007991">
    <property type="protein sequence ID" value="NXO01555.1"/>
    <property type="molecule type" value="Genomic_DNA"/>
</dbReference>
<name>A0A7L1NNM8_RHICY</name>
<accession>A0A7L1NNM8</accession>
<gene>
    <name evidence="2" type="primary">Ttc5_1</name>
    <name evidence="2" type="ORF">RHICYA_R15568</name>
</gene>
<dbReference type="SUPFAM" id="SSF48452">
    <property type="entry name" value="TPR-like"/>
    <property type="match status" value="1"/>
</dbReference>
<dbReference type="Gene3D" id="1.25.40.10">
    <property type="entry name" value="Tetratricopeptide repeat domain"/>
    <property type="match status" value="1"/>
</dbReference>
<comment type="caution">
    <text evidence="2">The sequence shown here is derived from an EMBL/GenBank/DDBJ whole genome shotgun (WGS) entry which is preliminary data.</text>
</comment>
<dbReference type="PROSITE" id="PS50005">
    <property type="entry name" value="TPR"/>
    <property type="match status" value="1"/>
</dbReference>
<sequence length="118" mass="13530">LLESLRQAEAAVRCDPRDGLNWYVLGNAYVALFFAVGQRPEWAQRALGAYGQAERIDPSASLNPDLHLNRATLLQFQERFQEALEGLERAQELDPDWPEPRQRHRSLLDFLSRLCALL</sequence>
<dbReference type="Proteomes" id="UP000565785">
    <property type="component" value="Unassembled WGS sequence"/>
</dbReference>
<feature type="repeat" description="TPR" evidence="1">
    <location>
        <begin position="64"/>
        <end position="97"/>
    </location>
</feature>
<evidence type="ECO:0000313" key="3">
    <source>
        <dbReference type="Proteomes" id="UP000565785"/>
    </source>
</evidence>
<protein>
    <submittedName>
        <fullName evidence="2">TTC5 protein</fullName>
    </submittedName>
</protein>
<keyword evidence="3" id="KW-1185">Reference proteome</keyword>
<feature type="non-terminal residue" evidence="2">
    <location>
        <position position="1"/>
    </location>
</feature>
<reference evidence="2 3" key="1">
    <citation type="submission" date="2019-09" db="EMBL/GenBank/DDBJ databases">
        <title>Bird 10,000 Genomes (B10K) Project - Family phase.</title>
        <authorList>
            <person name="Zhang G."/>
        </authorList>
    </citation>
    <scope>NUCLEOTIDE SEQUENCE [LARGE SCALE GENOMIC DNA]</scope>
    <source>
        <strain evidence="2">B10K-DU-002-35</strain>
        <tissue evidence="2">Muscle</tissue>
    </source>
</reference>
<feature type="non-terminal residue" evidence="2">
    <location>
        <position position="118"/>
    </location>
</feature>
<proteinExistence type="predicted"/>
<evidence type="ECO:0000256" key="1">
    <source>
        <dbReference type="PROSITE-ProRule" id="PRU00339"/>
    </source>
</evidence>
<organism evidence="2 3">
    <name type="scientific">Rhinopomastus cyanomelas</name>
    <name type="common">Common scimitarbill</name>
    <dbReference type="NCBI Taxonomy" id="113115"/>
    <lineage>
        <taxon>Eukaryota</taxon>
        <taxon>Metazoa</taxon>
        <taxon>Chordata</taxon>
        <taxon>Craniata</taxon>
        <taxon>Vertebrata</taxon>
        <taxon>Euteleostomi</taxon>
        <taxon>Archelosauria</taxon>
        <taxon>Archosauria</taxon>
        <taxon>Dinosauria</taxon>
        <taxon>Saurischia</taxon>
        <taxon>Theropoda</taxon>
        <taxon>Coelurosauria</taxon>
        <taxon>Aves</taxon>
        <taxon>Neognathae</taxon>
        <taxon>Neoaves</taxon>
        <taxon>Telluraves</taxon>
        <taxon>Coraciimorphae</taxon>
        <taxon>Bucerotiformes</taxon>
        <taxon>Rhinopomastidae</taxon>
        <taxon>Rhinopomastus</taxon>
    </lineage>
</organism>
<dbReference type="OrthoDB" id="423589at2759"/>